<gene>
    <name evidence="2" type="ORF">ACFFRN_08710</name>
</gene>
<dbReference type="EMBL" id="JBHMCE010000003">
    <property type="protein sequence ID" value="MFB9526688.1"/>
    <property type="molecule type" value="Genomic_DNA"/>
</dbReference>
<evidence type="ECO:0000313" key="3">
    <source>
        <dbReference type="Proteomes" id="UP001589646"/>
    </source>
</evidence>
<comment type="caution">
    <text evidence="2">The sequence shown here is derived from an EMBL/GenBank/DDBJ whole genome shotgun (WGS) entry which is preliminary data.</text>
</comment>
<dbReference type="RefSeq" id="WP_346123775.1">
    <property type="nucleotide sequence ID" value="NZ_BAAAXC010000014.1"/>
</dbReference>
<dbReference type="InterPro" id="IPR006016">
    <property type="entry name" value="UspA"/>
</dbReference>
<accession>A0ABV5PVF4</accession>
<dbReference type="Pfam" id="PF00582">
    <property type="entry name" value="Usp"/>
    <property type="match status" value="1"/>
</dbReference>
<dbReference type="InterPro" id="IPR014729">
    <property type="entry name" value="Rossmann-like_a/b/a_fold"/>
</dbReference>
<protein>
    <submittedName>
        <fullName evidence="2">Universal stress protein</fullName>
    </submittedName>
</protein>
<sequence>MRRHRGGRHDRGRDDGSRAGLEAVDWAAGEAALRDVPLRVVHAIPSWACETEQVRYAEVARWMRQGGETVLAAGVERAHRQQPKLTVETGILPGDPRAALIHEGEARSWTSRTRSAS</sequence>
<dbReference type="SUPFAM" id="SSF52402">
    <property type="entry name" value="Adenine nucleotide alpha hydrolases-like"/>
    <property type="match status" value="1"/>
</dbReference>
<evidence type="ECO:0000259" key="1">
    <source>
        <dbReference type="Pfam" id="PF00582"/>
    </source>
</evidence>
<proteinExistence type="predicted"/>
<organism evidence="2 3">
    <name type="scientific">Nonomuraea roseola</name>
    <dbReference type="NCBI Taxonomy" id="46179"/>
    <lineage>
        <taxon>Bacteria</taxon>
        <taxon>Bacillati</taxon>
        <taxon>Actinomycetota</taxon>
        <taxon>Actinomycetes</taxon>
        <taxon>Streptosporangiales</taxon>
        <taxon>Streptosporangiaceae</taxon>
        <taxon>Nonomuraea</taxon>
    </lineage>
</organism>
<evidence type="ECO:0000313" key="2">
    <source>
        <dbReference type="EMBL" id="MFB9526688.1"/>
    </source>
</evidence>
<reference evidence="2 3" key="1">
    <citation type="submission" date="2024-09" db="EMBL/GenBank/DDBJ databases">
        <authorList>
            <person name="Sun Q."/>
            <person name="Mori K."/>
        </authorList>
    </citation>
    <scope>NUCLEOTIDE SEQUENCE [LARGE SCALE GENOMIC DNA]</scope>
    <source>
        <strain evidence="2 3">JCM 3323</strain>
    </source>
</reference>
<feature type="domain" description="UspA" evidence="1">
    <location>
        <begin position="15"/>
        <end position="101"/>
    </location>
</feature>
<dbReference type="Proteomes" id="UP001589646">
    <property type="component" value="Unassembled WGS sequence"/>
</dbReference>
<dbReference type="Gene3D" id="3.40.50.620">
    <property type="entry name" value="HUPs"/>
    <property type="match status" value="1"/>
</dbReference>
<name>A0ABV5PVF4_9ACTN</name>
<keyword evidence="3" id="KW-1185">Reference proteome</keyword>